<proteinExistence type="predicted"/>
<dbReference type="CDD" id="cd06558">
    <property type="entry name" value="crotonase-like"/>
    <property type="match status" value="1"/>
</dbReference>
<name>A0A2M9XBY8_9LEPT</name>
<dbReference type="GO" id="GO:0006635">
    <property type="term" value="P:fatty acid beta-oxidation"/>
    <property type="evidence" value="ECO:0007669"/>
    <property type="project" value="TreeGrafter"/>
</dbReference>
<protein>
    <submittedName>
        <fullName evidence="1">Enoyl-CoA hydratase</fullName>
    </submittedName>
</protein>
<gene>
    <name evidence="1" type="ORF">CH357_13510</name>
</gene>
<dbReference type="RefSeq" id="WP_100707283.1">
    <property type="nucleotide sequence ID" value="NZ_NPDL01000005.1"/>
</dbReference>
<dbReference type="Proteomes" id="UP000232196">
    <property type="component" value="Unassembled WGS sequence"/>
</dbReference>
<evidence type="ECO:0000313" key="2">
    <source>
        <dbReference type="Proteomes" id="UP000232196"/>
    </source>
</evidence>
<dbReference type="AlphaFoldDB" id="A0A2M9XBY8"/>
<sequence>MLDVEKNGHILELYIKTNETNSLGREFFRKFREVLEQAENDRSVKSILLSGRNDKFFSNGFDPEIFVGKNLEEIKEVLREALGACGRVLFSPKPVVCAMNGHSMGVGAVIAIFSDYRILVEKKGRLGFPESLIGINFPSTAGTVLKDLVGMKTARDLLYSGRGLKADEAVQVGLVEESATPEEVIPKARKWCSQFQDMAMESVVGVKIALRDSQRLLADTLEKRDVDLLAQAIASSNGQEGMKSILERRRPVFT</sequence>
<dbReference type="EMBL" id="NPDN01000006">
    <property type="protein sequence ID" value="PJZ25215.1"/>
    <property type="molecule type" value="Genomic_DNA"/>
</dbReference>
<dbReference type="Pfam" id="PF00378">
    <property type="entry name" value="ECH_1"/>
    <property type="match status" value="1"/>
</dbReference>
<comment type="caution">
    <text evidence="1">The sequence shown here is derived from an EMBL/GenBank/DDBJ whole genome shotgun (WGS) entry which is preliminary data.</text>
</comment>
<dbReference type="InterPro" id="IPR001753">
    <property type="entry name" value="Enoyl-CoA_hydra/iso"/>
</dbReference>
<reference evidence="1 2" key="1">
    <citation type="submission" date="2017-07" db="EMBL/GenBank/DDBJ databases">
        <title>Leptospira spp. isolated from tropical soils.</title>
        <authorList>
            <person name="Thibeaux R."/>
            <person name="Iraola G."/>
            <person name="Ferres I."/>
            <person name="Bierque E."/>
            <person name="Girault D."/>
            <person name="Soupe-Gilbert M.-E."/>
            <person name="Picardeau M."/>
            <person name="Goarant C."/>
        </authorList>
    </citation>
    <scope>NUCLEOTIDE SEQUENCE [LARGE SCALE GENOMIC DNA]</scope>
    <source>
        <strain evidence="1 2">MCA1-C-A1</strain>
    </source>
</reference>
<dbReference type="OrthoDB" id="9775794at2"/>
<keyword evidence="2" id="KW-1185">Reference proteome</keyword>
<evidence type="ECO:0000313" key="1">
    <source>
        <dbReference type="EMBL" id="PJZ25215.1"/>
    </source>
</evidence>
<dbReference type="InterPro" id="IPR029045">
    <property type="entry name" value="ClpP/crotonase-like_dom_sf"/>
</dbReference>
<accession>A0A2M9XBY8</accession>
<dbReference type="SUPFAM" id="SSF52096">
    <property type="entry name" value="ClpP/crotonase"/>
    <property type="match status" value="1"/>
</dbReference>
<dbReference type="GO" id="GO:0003824">
    <property type="term" value="F:catalytic activity"/>
    <property type="evidence" value="ECO:0007669"/>
    <property type="project" value="UniProtKB-ARBA"/>
</dbReference>
<dbReference type="PANTHER" id="PTHR11941:SF54">
    <property type="entry name" value="ENOYL-COA HYDRATASE, MITOCHONDRIAL"/>
    <property type="match status" value="1"/>
</dbReference>
<organism evidence="1 2">
    <name type="scientific">Leptospira hartskeerlii</name>
    <dbReference type="NCBI Taxonomy" id="2023177"/>
    <lineage>
        <taxon>Bacteria</taxon>
        <taxon>Pseudomonadati</taxon>
        <taxon>Spirochaetota</taxon>
        <taxon>Spirochaetia</taxon>
        <taxon>Leptospirales</taxon>
        <taxon>Leptospiraceae</taxon>
        <taxon>Leptospira</taxon>
    </lineage>
</organism>
<dbReference type="PANTHER" id="PTHR11941">
    <property type="entry name" value="ENOYL-COA HYDRATASE-RELATED"/>
    <property type="match status" value="1"/>
</dbReference>
<dbReference type="Gene3D" id="3.90.226.10">
    <property type="entry name" value="2-enoyl-CoA Hydratase, Chain A, domain 1"/>
    <property type="match status" value="1"/>
</dbReference>